<evidence type="ECO:0000256" key="4">
    <source>
        <dbReference type="ARBA" id="ARBA00023163"/>
    </source>
</evidence>
<dbReference type="Gene3D" id="3.40.190.290">
    <property type="match status" value="1"/>
</dbReference>
<evidence type="ECO:0000313" key="7">
    <source>
        <dbReference type="Proteomes" id="UP000280792"/>
    </source>
</evidence>
<dbReference type="PRINTS" id="PR00039">
    <property type="entry name" value="HTHLYSR"/>
</dbReference>
<dbReference type="Gene3D" id="1.10.10.10">
    <property type="entry name" value="Winged helix-like DNA-binding domain superfamily/Winged helix DNA-binding domain"/>
    <property type="match status" value="1"/>
</dbReference>
<reference evidence="6 7" key="1">
    <citation type="submission" date="2018-08" db="EMBL/GenBank/DDBJ databases">
        <authorList>
            <person name="Khan S.A."/>
        </authorList>
    </citation>
    <scope>NUCLEOTIDE SEQUENCE [LARGE SCALE GENOMIC DNA]</scope>
    <source>
        <strain evidence="6 7">GTF-13</strain>
    </source>
</reference>
<accession>A0A3P3VR36</accession>
<dbReference type="Pfam" id="PF00126">
    <property type="entry name" value="HTH_1"/>
    <property type="match status" value="1"/>
</dbReference>
<name>A0A3P3VR36_9GAMM</name>
<dbReference type="AlphaFoldDB" id="A0A3P3VR36"/>
<dbReference type="GO" id="GO:0003700">
    <property type="term" value="F:DNA-binding transcription factor activity"/>
    <property type="evidence" value="ECO:0007669"/>
    <property type="project" value="InterPro"/>
</dbReference>
<comment type="similarity">
    <text evidence="1">Belongs to the LysR transcriptional regulatory family.</text>
</comment>
<dbReference type="RefSeq" id="WP_125014415.1">
    <property type="nucleotide sequence ID" value="NZ_QWEZ01000001.1"/>
</dbReference>
<dbReference type="InterPro" id="IPR000847">
    <property type="entry name" value="LysR_HTH_N"/>
</dbReference>
<gene>
    <name evidence="6" type="ORF">D0544_02390</name>
</gene>
<keyword evidence="4" id="KW-0804">Transcription</keyword>
<proteinExistence type="inferred from homology"/>
<keyword evidence="3" id="KW-0238">DNA-binding</keyword>
<dbReference type="InterPro" id="IPR036388">
    <property type="entry name" value="WH-like_DNA-bd_sf"/>
</dbReference>
<evidence type="ECO:0000313" key="6">
    <source>
        <dbReference type="EMBL" id="RRJ83989.1"/>
    </source>
</evidence>
<dbReference type="EMBL" id="QWEZ01000001">
    <property type="protein sequence ID" value="RRJ83989.1"/>
    <property type="molecule type" value="Genomic_DNA"/>
</dbReference>
<dbReference type="SUPFAM" id="SSF53850">
    <property type="entry name" value="Periplasmic binding protein-like II"/>
    <property type="match status" value="1"/>
</dbReference>
<dbReference type="SUPFAM" id="SSF46785">
    <property type="entry name" value="Winged helix' DNA-binding domain"/>
    <property type="match status" value="1"/>
</dbReference>
<dbReference type="InterPro" id="IPR005119">
    <property type="entry name" value="LysR_subst-bd"/>
</dbReference>
<keyword evidence="2" id="KW-0805">Transcription regulation</keyword>
<dbReference type="PROSITE" id="PS50931">
    <property type="entry name" value="HTH_LYSR"/>
    <property type="match status" value="1"/>
</dbReference>
<dbReference type="GO" id="GO:0010628">
    <property type="term" value="P:positive regulation of gene expression"/>
    <property type="evidence" value="ECO:0007669"/>
    <property type="project" value="TreeGrafter"/>
</dbReference>
<evidence type="ECO:0000259" key="5">
    <source>
        <dbReference type="PROSITE" id="PS50931"/>
    </source>
</evidence>
<feature type="domain" description="HTH lysR-type" evidence="5">
    <location>
        <begin position="12"/>
        <end position="69"/>
    </location>
</feature>
<dbReference type="PANTHER" id="PTHR30427:SF1">
    <property type="entry name" value="TRANSCRIPTIONAL ACTIVATOR PROTEIN LYSR"/>
    <property type="match status" value="1"/>
</dbReference>
<dbReference type="PANTHER" id="PTHR30427">
    <property type="entry name" value="TRANSCRIPTIONAL ACTIVATOR PROTEIN LYSR"/>
    <property type="match status" value="1"/>
</dbReference>
<evidence type="ECO:0000256" key="1">
    <source>
        <dbReference type="ARBA" id="ARBA00009437"/>
    </source>
</evidence>
<keyword evidence="7" id="KW-1185">Reference proteome</keyword>
<dbReference type="Pfam" id="PF03466">
    <property type="entry name" value="LysR_substrate"/>
    <property type="match status" value="1"/>
</dbReference>
<evidence type="ECO:0000256" key="3">
    <source>
        <dbReference type="ARBA" id="ARBA00023125"/>
    </source>
</evidence>
<reference evidence="6 7" key="2">
    <citation type="submission" date="2018-12" db="EMBL/GenBank/DDBJ databases">
        <title>Simiduia agarivorans gen. nov., sp. nov., a marine, agarolytic bacterium isolated from shallow coastal water from Keelung, Taiwan.</title>
        <authorList>
            <person name="Shieh W.Y."/>
        </authorList>
    </citation>
    <scope>NUCLEOTIDE SEQUENCE [LARGE SCALE GENOMIC DNA]</scope>
    <source>
        <strain evidence="6 7">GTF-13</strain>
    </source>
</reference>
<protein>
    <submittedName>
        <fullName evidence="6">LysR family transcriptional regulator</fullName>
    </submittedName>
</protein>
<comment type="caution">
    <text evidence="6">The sequence shown here is derived from an EMBL/GenBank/DDBJ whole genome shotgun (WGS) entry which is preliminary data.</text>
</comment>
<dbReference type="GO" id="GO:0043565">
    <property type="term" value="F:sequence-specific DNA binding"/>
    <property type="evidence" value="ECO:0007669"/>
    <property type="project" value="TreeGrafter"/>
</dbReference>
<dbReference type="InterPro" id="IPR036390">
    <property type="entry name" value="WH_DNA-bd_sf"/>
</dbReference>
<dbReference type="Proteomes" id="UP000280792">
    <property type="component" value="Unassembled WGS sequence"/>
</dbReference>
<organism evidence="6 7">
    <name type="scientific">Aestuariirhabdus litorea</name>
    <dbReference type="NCBI Taxonomy" id="2528527"/>
    <lineage>
        <taxon>Bacteria</taxon>
        <taxon>Pseudomonadati</taxon>
        <taxon>Pseudomonadota</taxon>
        <taxon>Gammaproteobacteria</taxon>
        <taxon>Oceanospirillales</taxon>
        <taxon>Aestuariirhabdaceae</taxon>
        <taxon>Aestuariirhabdus</taxon>
    </lineage>
</organism>
<sequence>MDTPKRLTIAMLKFQQLSAFKAVYELGTMTAAAEQIHITQPAISRLIASLEHQLSFPLFERIKGRLVPTARGKAFYFEVSKAFFALDSLEESARDIGTCHHGSLHITAFPMLSNSFLPALLGRFLKAAGSLSASLKSYRSEEVLRRTEIQSCDIGFALVDGFSPGPSVQSRRLEGDCVCIVPADSPLALKSSLCPEDLASAPLIRYEQDDSTQQALDQLLERHGVRCHDLLEVSFANVAATLVSEGVGVAAVDPFTALHAQQSQLNIAVRPFEPGLPFQFHLLFPSLRPISPTALAFSEFFLSEAAAAGIALRMEPS</sequence>
<evidence type="ECO:0000256" key="2">
    <source>
        <dbReference type="ARBA" id="ARBA00023015"/>
    </source>
</evidence>